<keyword evidence="3 4" id="KW-0346">Stress response</keyword>
<evidence type="ECO:0000256" key="6">
    <source>
        <dbReference type="SAM" id="MobiDB-lite"/>
    </source>
</evidence>
<evidence type="ECO:0000256" key="3">
    <source>
        <dbReference type="HAMAP-Rule" id="MF_01151"/>
    </source>
</evidence>
<gene>
    <name evidence="3" type="primary">grpE</name>
    <name evidence="7" type="ORF">I5M27_02000</name>
</gene>
<evidence type="ECO:0000313" key="8">
    <source>
        <dbReference type="Proteomes" id="UP000644147"/>
    </source>
</evidence>
<feature type="compositionally biased region" description="Basic and acidic residues" evidence="6">
    <location>
        <begin position="1"/>
        <end position="22"/>
    </location>
</feature>
<reference evidence="7 8" key="1">
    <citation type="submission" date="2020-12" db="EMBL/GenBank/DDBJ databases">
        <title>Bacterial novel species Adhaeribacter sp. BT258 isolated from soil.</title>
        <authorList>
            <person name="Jung H.-Y."/>
        </authorList>
    </citation>
    <scope>NUCLEOTIDE SEQUENCE [LARGE SCALE GENOMIC DNA]</scope>
    <source>
        <strain evidence="7 8">BT258</strain>
    </source>
</reference>
<dbReference type="PANTHER" id="PTHR21237:SF23">
    <property type="entry name" value="GRPE PROTEIN HOMOLOG, MITOCHONDRIAL"/>
    <property type="match status" value="1"/>
</dbReference>
<dbReference type="CDD" id="cd00446">
    <property type="entry name" value="GrpE"/>
    <property type="match status" value="1"/>
</dbReference>
<dbReference type="Pfam" id="PF01025">
    <property type="entry name" value="GrpE"/>
    <property type="match status" value="1"/>
</dbReference>
<evidence type="ECO:0000256" key="1">
    <source>
        <dbReference type="ARBA" id="ARBA00009054"/>
    </source>
</evidence>
<comment type="subcellular location">
    <subcellularLocation>
        <location evidence="3">Cytoplasm</location>
    </subcellularLocation>
</comment>
<dbReference type="SUPFAM" id="SSF58014">
    <property type="entry name" value="Coiled-coil domain of nucleotide exchange factor GrpE"/>
    <property type="match status" value="1"/>
</dbReference>
<comment type="subunit">
    <text evidence="3">Homodimer.</text>
</comment>
<dbReference type="InterPro" id="IPR000740">
    <property type="entry name" value="GrpE"/>
</dbReference>
<keyword evidence="3" id="KW-0963">Cytoplasm</keyword>
<evidence type="ECO:0000256" key="4">
    <source>
        <dbReference type="RuleBase" id="RU000639"/>
    </source>
</evidence>
<proteinExistence type="inferred from homology"/>
<sequence>MKTGKDKNKPDSEEHVDKHENVEGQTVTEEQETIPADHQMPDVPTDTLSKTEEELSEMKDKYLRLFSDFENFRRRTSKERLELMKSGGEDVMTALLPVMDDLDRAKMAMENATDVDAVKEGLELVFGKLASILQQKGLKPMDAKGQPFDADLHDAITQTPAGDEMKGKVVDEIEKGYYLNDKVIRFAKVVIGA</sequence>
<dbReference type="Gene3D" id="2.30.22.10">
    <property type="entry name" value="Head domain of nucleotide exchange factor GrpE"/>
    <property type="match status" value="1"/>
</dbReference>
<dbReference type="PROSITE" id="PS01071">
    <property type="entry name" value="GRPE"/>
    <property type="match status" value="1"/>
</dbReference>
<dbReference type="HAMAP" id="MF_01151">
    <property type="entry name" value="GrpE"/>
    <property type="match status" value="1"/>
</dbReference>
<comment type="caution">
    <text evidence="7">The sequence shown here is derived from an EMBL/GenBank/DDBJ whole genome shotgun (WGS) entry which is preliminary data.</text>
</comment>
<dbReference type="InterPro" id="IPR013805">
    <property type="entry name" value="GrpE_CC"/>
</dbReference>
<comment type="function">
    <text evidence="3 4">Participates actively in the response to hyperosmotic and heat shock by preventing the aggregation of stress-denatured proteins, in association with DnaK and GrpE. It is the nucleotide exchange factor for DnaK and may function as a thermosensor. Unfolded proteins bind initially to DnaJ; upon interaction with the DnaJ-bound protein, DnaK hydrolyzes its bound ATP, resulting in the formation of a stable complex. GrpE releases ADP from DnaK; ATP binding to DnaK triggers the release of the substrate protein, thus completing the reaction cycle. Several rounds of ATP-dependent interactions between DnaJ, DnaK and GrpE are required for fully efficient folding.</text>
</comment>
<evidence type="ECO:0000256" key="2">
    <source>
        <dbReference type="ARBA" id="ARBA00023186"/>
    </source>
</evidence>
<protein>
    <recommendedName>
        <fullName evidence="3 4">Protein GrpE</fullName>
    </recommendedName>
    <alternativeName>
        <fullName evidence="3">HSP-70 cofactor</fullName>
    </alternativeName>
</protein>
<evidence type="ECO:0000313" key="7">
    <source>
        <dbReference type="EMBL" id="MBK0401738.1"/>
    </source>
</evidence>
<dbReference type="SUPFAM" id="SSF51064">
    <property type="entry name" value="Head domain of nucleotide exchange factor GrpE"/>
    <property type="match status" value="1"/>
</dbReference>
<organism evidence="7 8">
    <name type="scientific">Adhaeribacter terrigena</name>
    <dbReference type="NCBI Taxonomy" id="2793070"/>
    <lineage>
        <taxon>Bacteria</taxon>
        <taxon>Pseudomonadati</taxon>
        <taxon>Bacteroidota</taxon>
        <taxon>Cytophagia</taxon>
        <taxon>Cytophagales</taxon>
        <taxon>Hymenobacteraceae</taxon>
        <taxon>Adhaeribacter</taxon>
    </lineage>
</organism>
<name>A0ABS1BXH4_9BACT</name>
<evidence type="ECO:0000256" key="5">
    <source>
        <dbReference type="RuleBase" id="RU004478"/>
    </source>
</evidence>
<feature type="region of interest" description="Disordered" evidence="6">
    <location>
        <begin position="1"/>
        <end position="54"/>
    </location>
</feature>
<dbReference type="Proteomes" id="UP000644147">
    <property type="component" value="Unassembled WGS sequence"/>
</dbReference>
<comment type="similarity">
    <text evidence="1 3 5">Belongs to the GrpE family.</text>
</comment>
<dbReference type="PANTHER" id="PTHR21237">
    <property type="entry name" value="GRPE PROTEIN"/>
    <property type="match status" value="1"/>
</dbReference>
<dbReference type="InterPro" id="IPR009012">
    <property type="entry name" value="GrpE_head"/>
</dbReference>
<accession>A0ABS1BXH4</accession>
<dbReference type="PRINTS" id="PR00773">
    <property type="entry name" value="GRPEPROTEIN"/>
</dbReference>
<dbReference type="EMBL" id="JAEHFX010000001">
    <property type="protein sequence ID" value="MBK0401738.1"/>
    <property type="molecule type" value="Genomic_DNA"/>
</dbReference>
<dbReference type="Gene3D" id="3.90.20.20">
    <property type="match status" value="1"/>
</dbReference>
<keyword evidence="8" id="KW-1185">Reference proteome</keyword>
<keyword evidence="2 3" id="KW-0143">Chaperone</keyword>